<sequence length="101" mass="11797">MLEIYLTMKEKKEITLDKILKALGDPIRLSVVKQLLKEKNHEITCGEFDYCVQKATFSHHIKILKEAQILCERVEGVRKYLSINKELEKAYPHLLKTIAKD</sequence>
<dbReference type="PATRIC" id="fig|862908.3.peg.1107"/>
<protein>
    <submittedName>
        <fullName evidence="5">ArsR-family transcriptional regulator</fullName>
    </submittedName>
</protein>
<organism evidence="5 6">
    <name type="scientific">Halobacteriovorax marinus (strain ATCC BAA-682 / DSM 15412 / SJ)</name>
    <name type="common">Bacteriovorax marinus</name>
    <dbReference type="NCBI Taxonomy" id="862908"/>
    <lineage>
        <taxon>Bacteria</taxon>
        <taxon>Pseudomonadati</taxon>
        <taxon>Bdellovibrionota</taxon>
        <taxon>Bacteriovoracia</taxon>
        <taxon>Bacteriovoracales</taxon>
        <taxon>Halobacteriovoraceae</taxon>
        <taxon>Halobacteriovorax</taxon>
    </lineage>
</organism>
<accession>E1WYJ3</accession>
<dbReference type="InterPro" id="IPR036390">
    <property type="entry name" value="WH_DNA-bd_sf"/>
</dbReference>
<dbReference type="GO" id="GO:0003677">
    <property type="term" value="F:DNA binding"/>
    <property type="evidence" value="ECO:0007669"/>
    <property type="project" value="UniProtKB-KW"/>
</dbReference>
<evidence type="ECO:0000256" key="1">
    <source>
        <dbReference type="ARBA" id="ARBA00023015"/>
    </source>
</evidence>
<name>E1WYJ3_HALMS</name>
<keyword evidence="3" id="KW-0804">Transcription</keyword>
<evidence type="ECO:0000313" key="5">
    <source>
        <dbReference type="EMBL" id="CBW26041.1"/>
    </source>
</evidence>
<dbReference type="SUPFAM" id="SSF46785">
    <property type="entry name" value="Winged helix' DNA-binding domain"/>
    <property type="match status" value="1"/>
</dbReference>
<dbReference type="GO" id="GO:0003700">
    <property type="term" value="F:DNA-binding transcription factor activity"/>
    <property type="evidence" value="ECO:0007669"/>
    <property type="project" value="InterPro"/>
</dbReference>
<dbReference type="EMBL" id="FQ312005">
    <property type="protein sequence ID" value="CBW26041.1"/>
    <property type="molecule type" value="Genomic_DNA"/>
</dbReference>
<dbReference type="CDD" id="cd00090">
    <property type="entry name" value="HTH_ARSR"/>
    <property type="match status" value="1"/>
</dbReference>
<evidence type="ECO:0000256" key="2">
    <source>
        <dbReference type="ARBA" id="ARBA00023125"/>
    </source>
</evidence>
<dbReference type="SMART" id="SM00418">
    <property type="entry name" value="HTH_ARSR"/>
    <property type="match status" value="1"/>
</dbReference>
<gene>
    <name evidence="5" type="ordered locus">BMS_1163</name>
</gene>
<dbReference type="HOGENOM" id="CLU_097806_3_5_7"/>
<reference evidence="6" key="1">
    <citation type="journal article" date="2013" name="ISME J.">
        <title>A small predatory core genome in the divergent marine Bacteriovorax marinus SJ and the terrestrial Bdellovibrio bacteriovorus.</title>
        <authorList>
            <person name="Crossman L.C."/>
            <person name="Chen H."/>
            <person name="Cerdeno-Tarraga A.M."/>
            <person name="Brooks K."/>
            <person name="Quail M.A."/>
            <person name="Pineiro S.A."/>
            <person name="Hobley L."/>
            <person name="Sockett R.E."/>
            <person name="Bentley S.D."/>
            <person name="Parkhill J."/>
            <person name="Williams H.N."/>
            <person name="Stine O.C."/>
        </authorList>
    </citation>
    <scope>NUCLEOTIDE SEQUENCE [LARGE SCALE GENOMIC DNA]</scope>
    <source>
        <strain evidence="6">ATCC BAA-682 / DSM 15412 / SJ</strain>
    </source>
</reference>
<dbReference type="InterPro" id="IPR051081">
    <property type="entry name" value="HTH_MetalResp_TranReg"/>
</dbReference>
<dbReference type="eggNOG" id="COG0640">
    <property type="taxonomic scope" value="Bacteria"/>
</dbReference>
<dbReference type="PRINTS" id="PR00778">
    <property type="entry name" value="HTHARSR"/>
</dbReference>
<dbReference type="InterPro" id="IPR011991">
    <property type="entry name" value="ArsR-like_HTH"/>
</dbReference>
<dbReference type="Proteomes" id="UP000008963">
    <property type="component" value="Chromosome"/>
</dbReference>
<dbReference type="PANTHER" id="PTHR33154:SF12">
    <property type="entry name" value="TRANSCRIPTIONAL REGULATORY PROTEIN"/>
    <property type="match status" value="1"/>
</dbReference>
<dbReference type="Gene3D" id="1.10.10.10">
    <property type="entry name" value="Winged helix-like DNA-binding domain superfamily/Winged helix DNA-binding domain"/>
    <property type="match status" value="1"/>
</dbReference>
<proteinExistence type="predicted"/>
<dbReference type="InterPro" id="IPR036388">
    <property type="entry name" value="WH-like_DNA-bd_sf"/>
</dbReference>
<evidence type="ECO:0000256" key="3">
    <source>
        <dbReference type="ARBA" id="ARBA00023163"/>
    </source>
</evidence>
<keyword evidence="2" id="KW-0238">DNA-binding</keyword>
<dbReference type="AlphaFoldDB" id="E1WYJ3"/>
<keyword evidence="1" id="KW-0805">Transcription regulation</keyword>
<dbReference type="PANTHER" id="PTHR33154">
    <property type="entry name" value="TRANSCRIPTIONAL REGULATOR, ARSR FAMILY"/>
    <property type="match status" value="1"/>
</dbReference>
<evidence type="ECO:0000259" key="4">
    <source>
        <dbReference type="PROSITE" id="PS50987"/>
    </source>
</evidence>
<keyword evidence="6" id="KW-1185">Reference proteome</keyword>
<dbReference type="InterPro" id="IPR001845">
    <property type="entry name" value="HTH_ArsR_DNA-bd_dom"/>
</dbReference>
<dbReference type="PROSITE" id="PS50987">
    <property type="entry name" value="HTH_ARSR_2"/>
    <property type="match status" value="1"/>
</dbReference>
<dbReference type="STRING" id="862908.BMS_1163"/>
<dbReference type="KEGG" id="bmx:BMS_1163"/>
<evidence type="ECO:0000313" key="6">
    <source>
        <dbReference type="Proteomes" id="UP000008963"/>
    </source>
</evidence>
<feature type="domain" description="HTH arsR-type" evidence="4">
    <location>
        <begin position="8"/>
        <end position="101"/>
    </location>
</feature>